<dbReference type="InterPro" id="IPR007218">
    <property type="entry name" value="DNA_pol_delta_4"/>
</dbReference>
<dbReference type="GO" id="GO:0043625">
    <property type="term" value="C:delta DNA polymerase complex"/>
    <property type="evidence" value="ECO:0007669"/>
    <property type="project" value="TreeGrafter"/>
</dbReference>
<dbReference type="GO" id="GO:0006261">
    <property type="term" value="P:DNA-templated DNA replication"/>
    <property type="evidence" value="ECO:0007669"/>
    <property type="project" value="TreeGrafter"/>
</dbReference>
<feature type="region of interest" description="Disordered" evidence="1">
    <location>
        <begin position="1"/>
        <end position="90"/>
    </location>
</feature>
<dbReference type="GO" id="GO:0000731">
    <property type="term" value="P:DNA synthesis involved in DNA repair"/>
    <property type="evidence" value="ECO:0007669"/>
    <property type="project" value="InterPro"/>
</dbReference>
<dbReference type="EMBL" id="PQXH01000025">
    <property type="protein sequence ID" value="TGO16676.1"/>
    <property type="molecule type" value="Genomic_DNA"/>
</dbReference>
<dbReference type="GO" id="GO:0003887">
    <property type="term" value="F:DNA-directed DNA polymerase activity"/>
    <property type="evidence" value="ECO:0007669"/>
    <property type="project" value="TreeGrafter"/>
</dbReference>
<evidence type="ECO:0008006" key="4">
    <source>
        <dbReference type="Google" id="ProtNLM"/>
    </source>
</evidence>
<gene>
    <name evidence="2" type="ORF">BTUL_0025g00300</name>
</gene>
<sequence length="205" mass="22483">MPTTRRSSGPAQKGTQKTLSFTNTSKISKAVSTPTTLKTKSSITKLPDLTEITKAPSPSPSPASPDLKPTTLPATSPKPISQPKPNAQTAHQTLQTTLASQISDVKIRKYWKAREDLRLAPRVHQKELEISEKILREWDCMSQFGPAIGISRTKRWHRASRLGLNPPLEVLAVLVKEEEKKNKAVERAYVDELMGAKGIIGGDAV</sequence>
<organism evidence="2 3">
    <name type="scientific">Botrytis tulipae</name>
    <dbReference type="NCBI Taxonomy" id="87230"/>
    <lineage>
        <taxon>Eukaryota</taxon>
        <taxon>Fungi</taxon>
        <taxon>Dikarya</taxon>
        <taxon>Ascomycota</taxon>
        <taxon>Pezizomycotina</taxon>
        <taxon>Leotiomycetes</taxon>
        <taxon>Helotiales</taxon>
        <taxon>Sclerotiniaceae</taxon>
        <taxon>Botrytis</taxon>
    </lineage>
</organism>
<keyword evidence="3" id="KW-1185">Reference proteome</keyword>
<dbReference type="PANTHER" id="PTHR14303:SF0">
    <property type="entry name" value="DNA POLYMERASE DELTA SUBUNIT 4"/>
    <property type="match status" value="1"/>
</dbReference>
<reference evidence="2 3" key="1">
    <citation type="submission" date="2017-12" db="EMBL/GenBank/DDBJ databases">
        <title>Comparative genomics of Botrytis spp.</title>
        <authorList>
            <person name="Valero-Jimenez C.A."/>
            <person name="Tapia P."/>
            <person name="Veloso J."/>
            <person name="Silva-Moreno E."/>
            <person name="Staats M."/>
            <person name="Valdes J.H."/>
            <person name="Van Kan J.A.L."/>
        </authorList>
    </citation>
    <scope>NUCLEOTIDE SEQUENCE [LARGE SCALE GENOMIC DNA]</scope>
    <source>
        <strain evidence="2 3">Bt9001</strain>
    </source>
</reference>
<feature type="compositionally biased region" description="Low complexity" evidence="1">
    <location>
        <begin position="32"/>
        <end position="47"/>
    </location>
</feature>
<evidence type="ECO:0000256" key="1">
    <source>
        <dbReference type="SAM" id="MobiDB-lite"/>
    </source>
</evidence>
<dbReference type="PANTHER" id="PTHR14303">
    <property type="entry name" value="DNA POLYMERASE DELTA SUBUNIT 4"/>
    <property type="match status" value="1"/>
</dbReference>
<name>A0A4Z1EX05_9HELO</name>
<comment type="caution">
    <text evidence="2">The sequence shown here is derived from an EMBL/GenBank/DDBJ whole genome shotgun (WGS) entry which is preliminary data.</text>
</comment>
<dbReference type="AlphaFoldDB" id="A0A4Z1EX05"/>
<protein>
    <recommendedName>
        <fullName evidence="4">DNA polymerase delta subunit 4</fullName>
    </recommendedName>
</protein>
<evidence type="ECO:0000313" key="3">
    <source>
        <dbReference type="Proteomes" id="UP000297777"/>
    </source>
</evidence>
<dbReference type="Pfam" id="PF04081">
    <property type="entry name" value="DNA_pol_delta_4"/>
    <property type="match status" value="1"/>
</dbReference>
<accession>A0A4Z1EX05</accession>
<dbReference type="OrthoDB" id="337486at2759"/>
<evidence type="ECO:0000313" key="2">
    <source>
        <dbReference type="EMBL" id="TGO16676.1"/>
    </source>
</evidence>
<dbReference type="Proteomes" id="UP000297777">
    <property type="component" value="Unassembled WGS sequence"/>
</dbReference>
<proteinExistence type="predicted"/>
<feature type="compositionally biased region" description="Polar residues" evidence="1">
    <location>
        <begin position="1"/>
        <end position="31"/>
    </location>
</feature>